<evidence type="ECO:0000259" key="4">
    <source>
        <dbReference type="PROSITE" id="PS50943"/>
    </source>
</evidence>
<dbReference type="InterPro" id="IPR041468">
    <property type="entry name" value="HTH_ParB/Spo0J"/>
</dbReference>
<dbReference type="EMBL" id="JACEFB010000007">
    <property type="protein sequence ID" value="MBA2226717.1"/>
    <property type="molecule type" value="Genomic_DNA"/>
</dbReference>
<dbReference type="InterPro" id="IPR057240">
    <property type="entry name" value="ParB_dimer_C"/>
</dbReference>
<dbReference type="AlphaFoldDB" id="A0A7V9ACE8"/>
<evidence type="ECO:0000313" key="5">
    <source>
        <dbReference type="EMBL" id="MBA2226717.1"/>
    </source>
</evidence>
<keyword evidence="2" id="KW-0159">Chromosome partition</keyword>
<dbReference type="CDD" id="cd00093">
    <property type="entry name" value="HTH_XRE"/>
    <property type="match status" value="1"/>
</dbReference>
<dbReference type="PROSITE" id="PS50943">
    <property type="entry name" value="HTH_CROC1"/>
    <property type="match status" value="1"/>
</dbReference>
<keyword evidence="3" id="KW-0238">DNA-binding</keyword>
<feature type="domain" description="HTH cro/C1-type" evidence="4">
    <location>
        <begin position="131"/>
        <end position="159"/>
    </location>
</feature>
<dbReference type="InterPro" id="IPR050336">
    <property type="entry name" value="Chromosome_partition/occlusion"/>
</dbReference>
<evidence type="ECO:0000256" key="2">
    <source>
        <dbReference type="ARBA" id="ARBA00022829"/>
    </source>
</evidence>
<dbReference type="PANTHER" id="PTHR33375">
    <property type="entry name" value="CHROMOSOME-PARTITIONING PROTEIN PARB-RELATED"/>
    <property type="match status" value="1"/>
</dbReference>
<dbReference type="Proteomes" id="UP000542342">
    <property type="component" value="Unassembled WGS sequence"/>
</dbReference>
<proteinExistence type="inferred from homology"/>
<dbReference type="Gene3D" id="1.10.10.2830">
    <property type="match status" value="1"/>
</dbReference>
<reference evidence="5 6" key="1">
    <citation type="submission" date="2020-07" db="EMBL/GenBank/DDBJ databases">
        <title>Thermogemmata thermophila gen. nov., sp. nov., a novel moderate thermophilic planctomycete from a Kamchatka hot spring.</title>
        <authorList>
            <person name="Elcheninov A.G."/>
            <person name="Podosokorskaya O.A."/>
            <person name="Kovaleva O.L."/>
            <person name="Novikov A."/>
            <person name="Bonch-Osmolovskaya E.A."/>
            <person name="Toshchakov S.V."/>
            <person name="Kublanov I.V."/>
        </authorList>
    </citation>
    <scope>NUCLEOTIDE SEQUENCE [LARGE SCALE GENOMIC DNA]</scope>
    <source>
        <strain evidence="5 6">2918</strain>
    </source>
</reference>
<dbReference type="InterPro" id="IPR036086">
    <property type="entry name" value="ParB/Sulfiredoxin_sf"/>
</dbReference>
<dbReference type="InterPro" id="IPR004437">
    <property type="entry name" value="ParB/RepB/Spo0J"/>
</dbReference>
<dbReference type="Pfam" id="PF23552">
    <property type="entry name" value="ParB_C"/>
    <property type="match status" value="1"/>
</dbReference>
<dbReference type="FunFam" id="3.90.1530.30:FF:000001">
    <property type="entry name" value="Chromosome partitioning protein ParB"/>
    <property type="match status" value="1"/>
</dbReference>
<evidence type="ECO:0000313" key="6">
    <source>
        <dbReference type="Proteomes" id="UP000542342"/>
    </source>
</evidence>
<dbReference type="FunFam" id="1.10.10.2830:FF:000001">
    <property type="entry name" value="Chromosome partitioning protein ParB"/>
    <property type="match status" value="1"/>
</dbReference>
<dbReference type="CDD" id="cd16393">
    <property type="entry name" value="SPO0J_N"/>
    <property type="match status" value="1"/>
</dbReference>
<dbReference type="Gene3D" id="3.90.1530.30">
    <property type="match status" value="1"/>
</dbReference>
<evidence type="ECO:0000256" key="1">
    <source>
        <dbReference type="ARBA" id="ARBA00006295"/>
    </source>
</evidence>
<evidence type="ECO:0000256" key="3">
    <source>
        <dbReference type="ARBA" id="ARBA00023125"/>
    </source>
</evidence>
<sequence length="291" mass="32492">MTKPRLGRGLEALLGESSRTAGSVAPLTVPIERITRNPYQPRKQFDEEQLQALSESIRTHGVLQPLLVREHGEGHYQLVAGERRLRAAEAAGLREVPVHIVRLDDQQLFEAALVENLHRSDLNPLEKAHSFKDYLERFGLTQEQLAARLSLDRTTISNLLGLLHLPAEVQEAVRLGQISLGHAKALKGIPDPQRQISLCKEVIMKNLSVHALELLIRQQRSEGLASAPTGEGRPATTAAEKTPHVQAIEDELRQHLAVKVEIRVKAKDKGQIVLAFNSNDDFERLIEVLRR</sequence>
<name>A0A7V9ACE8_9BACT</name>
<dbReference type="SUPFAM" id="SSF110849">
    <property type="entry name" value="ParB/Sulfiredoxin"/>
    <property type="match status" value="1"/>
</dbReference>
<comment type="caution">
    <text evidence="5">The sequence shown here is derived from an EMBL/GenBank/DDBJ whole genome shotgun (WGS) entry which is preliminary data.</text>
</comment>
<accession>A0A7V9ACE8</accession>
<dbReference type="PANTHER" id="PTHR33375:SF1">
    <property type="entry name" value="CHROMOSOME-PARTITIONING PROTEIN PARB-RELATED"/>
    <property type="match status" value="1"/>
</dbReference>
<dbReference type="InterPro" id="IPR001387">
    <property type="entry name" value="Cro/C1-type_HTH"/>
</dbReference>
<comment type="similarity">
    <text evidence="1">Belongs to the ParB family.</text>
</comment>
<dbReference type="Pfam" id="PF17762">
    <property type="entry name" value="HTH_ParB"/>
    <property type="match status" value="1"/>
</dbReference>
<dbReference type="SMART" id="SM00470">
    <property type="entry name" value="ParB"/>
    <property type="match status" value="1"/>
</dbReference>
<dbReference type="GO" id="GO:0005694">
    <property type="term" value="C:chromosome"/>
    <property type="evidence" value="ECO:0007669"/>
    <property type="project" value="TreeGrafter"/>
</dbReference>
<dbReference type="GO" id="GO:0003677">
    <property type="term" value="F:DNA binding"/>
    <property type="evidence" value="ECO:0007669"/>
    <property type="project" value="UniProtKB-KW"/>
</dbReference>
<keyword evidence="6" id="KW-1185">Reference proteome</keyword>
<dbReference type="NCBIfam" id="TIGR00180">
    <property type="entry name" value="parB_part"/>
    <property type="match status" value="1"/>
</dbReference>
<protein>
    <submittedName>
        <fullName evidence="5">ParB/RepB/Spo0J family partition protein</fullName>
    </submittedName>
</protein>
<organism evidence="5 6">
    <name type="scientific">Thermogemmata fonticola</name>
    <dbReference type="NCBI Taxonomy" id="2755323"/>
    <lineage>
        <taxon>Bacteria</taxon>
        <taxon>Pseudomonadati</taxon>
        <taxon>Planctomycetota</taxon>
        <taxon>Planctomycetia</taxon>
        <taxon>Gemmatales</taxon>
        <taxon>Gemmataceae</taxon>
        <taxon>Thermogemmata</taxon>
    </lineage>
</organism>
<gene>
    <name evidence="5" type="ORF">H0921_11155</name>
</gene>
<dbReference type="GO" id="GO:0007059">
    <property type="term" value="P:chromosome segregation"/>
    <property type="evidence" value="ECO:0007669"/>
    <property type="project" value="UniProtKB-KW"/>
</dbReference>
<dbReference type="Pfam" id="PF02195">
    <property type="entry name" value="ParB_N"/>
    <property type="match status" value="1"/>
</dbReference>
<dbReference type="InterPro" id="IPR003115">
    <property type="entry name" value="ParB_N"/>
</dbReference>